<evidence type="ECO:0000256" key="11">
    <source>
        <dbReference type="ARBA" id="ARBA00023306"/>
    </source>
</evidence>
<keyword evidence="5" id="KW-0862">Zinc</keyword>
<dbReference type="Gene3D" id="6.20.210.20">
    <property type="entry name" value="THAP domain"/>
    <property type="match status" value="1"/>
</dbReference>
<gene>
    <name evidence="14" type="ORF">O3M35_001957</name>
</gene>
<dbReference type="PROSITE" id="PS50950">
    <property type="entry name" value="ZF_THAP"/>
    <property type="match status" value="1"/>
</dbReference>
<keyword evidence="11" id="KW-0131">Cell cycle</keyword>
<dbReference type="SUPFAM" id="SSF57716">
    <property type="entry name" value="Glucocorticoid receptor-like (DNA-binding domain)"/>
    <property type="match status" value="1"/>
</dbReference>
<evidence type="ECO:0000256" key="7">
    <source>
        <dbReference type="ARBA" id="ARBA00023054"/>
    </source>
</evidence>
<reference evidence="14 15" key="1">
    <citation type="submission" date="2022-12" db="EMBL/GenBank/DDBJ databases">
        <title>Chromosome-level genome assembly of true bugs.</title>
        <authorList>
            <person name="Ma L."/>
            <person name="Li H."/>
        </authorList>
    </citation>
    <scope>NUCLEOTIDE SEQUENCE [LARGE SCALE GENOMIC DNA]</scope>
    <source>
        <strain evidence="14">Lab_2022b</strain>
    </source>
</reference>
<keyword evidence="10" id="KW-0539">Nucleus</keyword>
<dbReference type="InterPro" id="IPR026516">
    <property type="entry name" value="THAP1/10"/>
</dbReference>
<evidence type="ECO:0000256" key="9">
    <source>
        <dbReference type="ARBA" id="ARBA00023163"/>
    </source>
</evidence>
<protein>
    <recommendedName>
        <fullName evidence="13">THAP-type domain-containing protein</fullName>
    </recommendedName>
</protein>
<keyword evidence="6" id="KW-0805">Transcription regulation</keyword>
<evidence type="ECO:0000256" key="1">
    <source>
        <dbReference type="ARBA" id="ARBA00004642"/>
    </source>
</evidence>
<dbReference type="GO" id="GO:0005654">
    <property type="term" value="C:nucleoplasm"/>
    <property type="evidence" value="ECO:0007669"/>
    <property type="project" value="UniProtKB-SubCell"/>
</dbReference>
<dbReference type="PANTHER" id="PTHR46600">
    <property type="entry name" value="THAP DOMAIN-CONTAINING"/>
    <property type="match status" value="1"/>
</dbReference>
<evidence type="ECO:0000256" key="6">
    <source>
        <dbReference type="ARBA" id="ARBA00023015"/>
    </source>
</evidence>
<organism evidence="14 15">
    <name type="scientific">Rhynocoris fuscipes</name>
    <dbReference type="NCBI Taxonomy" id="488301"/>
    <lineage>
        <taxon>Eukaryota</taxon>
        <taxon>Metazoa</taxon>
        <taxon>Ecdysozoa</taxon>
        <taxon>Arthropoda</taxon>
        <taxon>Hexapoda</taxon>
        <taxon>Insecta</taxon>
        <taxon>Pterygota</taxon>
        <taxon>Neoptera</taxon>
        <taxon>Paraneoptera</taxon>
        <taxon>Hemiptera</taxon>
        <taxon>Heteroptera</taxon>
        <taxon>Panheteroptera</taxon>
        <taxon>Cimicomorpha</taxon>
        <taxon>Reduviidae</taxon>
        <taxon>Harpactorinae</taxon>
        <taxon>Harpactorini</taxon>
        <taxon>Rhynocoris</taxon>
    </lineage>
</organism>
<evidence type="ECO:0000313" key="15">
    <source>
        <dbReference type="Proteomes" id="UP001461498"/>
    </source>
</evidence>
<keyword evidence="8 12" id="KW-0238">DNA-binding</keyword>
<keyword evidence="4 12" id="KW-0863">Zinc-finger</keyword>
<dbReference type="InterPro" id="IPR038441">
    <property type="entry name" value="THAP_Znf_sf"/>
</dbReference>
<evidence type="ECO:0000256" key="5">
    <source>
        <dbReference type="ARBA" id="ARBA00022833"/>
    </source>
</evidence>
<keyword evidence="7" id="KW-0175">Coiled coil</keyword>
<comment type="caution">
    <text evidence="14">The sequence shown here is derived from an EMBL/GenBank/DDBJ whole genome shotgun (WGS) entry which is preliminary data.</text>
</comment>
<dbReference type="InterPro" id="IPR006612">
    <property type="entry name" value="THAP_Znf"/>
</dbReference>
<feature type="domain" description="THAP-type" evidence="13">
    <location>
        <begin position="17"/>
        <end position="98"/>
    </location>
</feature>
<evidence type="ECO:0000256" key="2">
    <source>
        <dbReference type="ARBA" id="ARBA00006177"/>
    </source>
</evidence>
<evidence type="ECO:0000256" key="4">
    <source>
        <dbReference type="ARBA" id="ARBA00022771"/>
    </source>
</evidence>
<sequence>MEESATFEVNRKRKKYFPSNRFCSVPKCKSRSNEEISLFLFPKNKALKNKWAKVLKIGKRVTKYMYVCSLHFLNSDLKSSDSHKRKRYLKKNAVPSQNLPENSSEDEITNDELEVIESKDEVLRQKKENIHLDPEVPLEVLIEEGEDGEEWEPPIEQNLTCNSELKDTEMWYFLQNDVIYNFLKINTSVCRNVLFDIR</sequence>
<keyword evidence="3" id="KW-0479">Metal-binding</keyword>
<dbReference type="AlphaFoldDB" id="A0AAW1CVX4"/>
<proteinExistence type="inferred from homology"/>
<dbReference type="EMBL" id="JAPXFL010000010">
    <property type="protein sequence ID" value="KAK9500757.1"/>
    <property type="molecule type" value="Genomic_DNA"/>
</dbReference>
<evidence type="ECO:0000256" key="10">
    <source>
        <dbReference type="ARBA" id="ARBA00023242"/>
    </source>
</evidence>
<accession>A0AAW1CVX4</accession>
<evidence type="ECO:0000256" key="3">
    <source>
        <dbReference type="ARBA" id="ARBA00022723"/>
    </source>
</evidence>
<evidence type="ECO:0000256" key="8">
    <source>
        <dbReference type="ARBA" id="ARBA00023125"/>
    </source>
</evidence>
<dbReference type="SMART" id="SM00980">
    <property type="entry name" value="THAP"/>
    <property type="match status" value="1"/>
</dbReference>
<dbReference type="Proteomes" id="UP001461498">
    <property type="component" value="Unassembled WGS sequence"/>
</dbReference>
<evidence type="ECO:0000256" key="12">
    <source>
        <dbReference type="PROSITE-ProRule" id="PRU00309"/>
    </source>
</evidence>
<keyword evidence="15" id="KW-1185">Reference proteome</keyword>
<comment type="similarity">
    <text evidence="2">Belongs to the THAP1 family.</text>
</comment>
<dbReference type="GO" id="GO:0043565">
    <property type="term" value="F:sequence-specific DNA binding"/>
    <property type="evidence" value="ECO:0007669"/>
    <property type="project" value="InterPro"/>
</dbReference>
<comment type="subcellular location">
    <subcellularLocation>
        <location evidence="1">Nucleus</location>
        <location evidence="1">Nucleoplasm</location>
    </subcellularLocation>
</comment>
<dbReference type="PANTHER" id="PTHR46600:SF1">
    <property type="entry name" value="THAP DOMAIN-CONTAINING PROTEIN 1"/>
    <property type="match status" value="1"/>
</dbReference>
<evidence type="ECO:0000259" key="13">
    <source>
        <dbReference type="PROSITE" id="PS50950"/>
    </source>
</evidence>
<keyword evidence="9" id="KW-0804">Transcription</keyword>
<name>A0AAW1CVX4_9HEMI</name>
<dbReference type="GO" id="GO:0008270">
    <property type="term" value="F:zinc ion binding"/>
    <property type="evidence" value="ECO:0007669"/>
    <property type="project" value="UniProtKB-KW"/>
</dbReference>
<dbReference type="SMART" id="SM00692">
    <property type="entry name" value="DM3"/>
    <property type="match status" value="1"/>
</dbReference>
<dbReference type="Pfam" id="PF05485">
    <property type="entry name" value="THAP"/>
    <property type="match status" value="1"/>
</dbReference>
<evidence type="ECO:0000313" key="14">
    <source>
        <dbReference type="EMBL" id="KAK9500757.1"/>
    </source>
</evidence>